<dbReference type="InterPro" id="IPR030392">
    <property type="entry name" value="S74_ICA"/>
</dbReference>
<dbReference type="RefSeq" id="WP_172626158.1">
    <property type="nucleotide sequence ID" value="NZ_CP020388.1"/>
</dbReference>
<name>A0AAI9DGV5_PLUGE</name>
<dbReference type="PROSITE" id="PS51688">
    <property type="entry name" value="ICA"/>
    <property type="match status" value="1"/>
</dbReference>
<reference evidence="2" key="2">
    <citation type="submission" date="2024-02" db="EMBL/GenBank/DDBJ databases">
        <authorList>
            <consortium name="Clinical and Environmental Microbiology Branch: Whole genome sequencing antimicrobial resistance pathogens in the healthcare setting"/>
        </authorList>
    </citation>
    <scope>NUCLEOTIDE SEQUENCE</scope>
    <source>
        <strain evidence="2">2021DK-00143</strain>
    </source>
</reference>
<dbReference type="EMBL" id="ABLOKC030000001">
    <property type="protein sequence ID" value="EML1469346.1"/>
    <property type="molecule type" value="Genomic_DNA"/>
</dbReference>
<reference evidence="3" key="1">
    <citation type="submission" date="2023-08" db="EMBL/GenBank/DDBJ databases">
        <title>WGS of pathogenic bacterial species, Los Angeles County Public Health Laboratories.</title>
        <authorList>
            <person name="Garrigues J.M."/>
            <person name="Green N.M."/>
        </authorList>
    </citation>
    <scope>NUCLEOTIDE SEQUENCE</scope>
    <source>
        <strain evidence="3">LACPHL-BACT-2023-00068</strain>
    </source>
</reference>
<sequence>MATISDELATSIQKCFNQTYTDLANQQSFLFGSGDVTINKPDGSKGTVRSWNKLIEQIDPVIKNGALTNQETTFEKKVTFKGQIFADSIELTSSIPYIDFHRGNSTKDYTHRLIADEGQFTVMGCNFGFEQNIFVKGWTDSRRTIRSYDSLGFLGMDDKDPSGGTGSVLAAPRYSSRFPTRGADSNGPAGAHFWFEEYAGYNHKAVISVQGYSAQLQYFQFLNDGQIQGNRGYVQWAGTSDINYKKEVKATDGEKSLDNICKMKLVTFIYKDDEQGRVRRGVIAQQIRTIDEVYVKESELTYQQGDEVITQAKLVLDSNPLLMDALAAIQVLAKRVEELEKRSL</sequence>
<gene>
    <name evidence="2" type="ORF">QEG54_000010</name>
    <name evidence="3" type="ORF">RBJ30_02440</name>
</gene>
<feature type="domain" description="Peptidase S74" evidence="1">
    <location>
        <begin position="240"/>
        <end position="343"/>
    </location>
</feature>
<protein>
    <submittedName>
        <fullName evidence="2">Tail fiber domain-containing protein</fullName>
    </submittedName>
</protein>
<evidence type="ECO:0000313" key="2">
    <source>
        <dbReference type="EMBL" id="EML1469346.1"/>
    </source>
</evidence>
<proteinExistence type="predicted"/>
<dbReference type="EMBL" id="JAVDNV010000001">
    <property type="protein sequence ID" value="MDQ2307964.1"/>
    <property type="molecule type" value="Genomic_DNA"/>
</dbReference>
<evidence type="ECO:0000259" key="1">
    <source>
        <dbReference type="PROSITE" id="PS51688"/>
    </source>
</evidence>
<dbReference type="GeneID" id="61384475"/>
<comment type="caution">
    <text evidence="2">The sequence shown here is derived from an EMBL/GenBank/DDBJ whole genome shotgun (WGS) entry which is preliminary data.</text>
</comment>
<evidence type="ECO:0000313" key="3">
    <source>
        <dbReference type="EMBL" id="MDQ2307964.1"/>
    </source>
</evidence>
<dbReference type="Proteomes" id="UP001236270">
    <property type="component" value="Unassembled WGS sequence"/>
</dbReference>
<accession>A0AAI9DGV5</accession>
<dbReference type="AlphaFoldDB" id="A0AAI9DGV5"/>
<dbReference type="Pfam" id="PF13884">
    <property type="entry name" value="Peptidase_S74"/>
    <property type="match status" value="1"/>
</dbReference>
<organism evidence="2">
    <name type="scientific">Pluralibacter gergoviae</name>
    <name type="common">Enterobacter gergoviae</name>
    <dbReference type="NCBI Taxonomy" id="61647"/>
    <lineage>
        <taxon>Bacteria</taxon>
        <taxon>Pseudomonadati</taxon>
        <taxon>Pseudomonadota</taxon>
        <taxon>Gammaproteobacteria</taxon>
        <taxon>Enterobacterales</taxon>
        <taxon>Enterobacteriaceae</taxon>
        <taxon>Pluralibacter</taxon>
    </lineage>
</organism>